<evidence type="ECO:0000313" key="2">
    <source>
        <dbReference type="Proteomes" id="UP000053263"/>
    </source>
</evidence>
<sequence length="59" mass="6938">MRMRVELAPGRLSREDDRQAGIWLPSLRRSYLSVYGILQRHPTMASLVIAQSCLRRRRN</sequence>
<keyword evidence="2" id="KW-1185">Reference proteome</keyword>
<proteinExistence type="predicted"/>
<evidence type="ECO:0000313" key="1">
    <source>
        <dbReference type="EMBL" id="KII83595.1"/>
    </source>
</evidence>
<reference evidence="1 2" key="1">
    <citation type="submission" date="2014-06" db="EMBL/GenBank/DDBJ databases">
        <title>Evolutionary Origins and Diversification of the Mycorrhizal Mutualists.</title>
        <authorList>
            <consortium name="DOE Joint Genome Institute"/>
            <consortium name="Mycorrhizal Genomics Consortium"/>
            <person name="Kohler A."/>
            <person name="Kuo A."/>
            <person name="Nagy L.G."/>
            <person name="Floudas D."/>
            <person name="Copeland A."/>
            <person name="Barry K.W."/>
            <person name="Cichocki N."/>
            <person name="Veneault-Fourrey C."/>
            <person name="LaButti K."/>
            <person name="Lindquist E.A."/>
            <person name="Lipzen A."/>
            <person name="Lundell T."/>
            <person name="Morin E."/>
            <person name="Murat C."/>
            <person name="Riley R."/>
            <person name="Ohm R."/>
            <person name="Sun H."/>
            <person name="Tunlid A."/>
            <person name="Henrissat B."/>
            <person name="Grigoriev I.V."/>
            <person name="Hibbett D.S."/>
            <person name="Martin F."/>
        </authorList>
    </citation>
    <scope>NUCLEOTIDE SEQUENCE [LARGE SCALE GENOMIC DNA]</scope>
    <source>
        <strain evidence="1 2">FD-325 SS-3</strain>
    </source>
</reference>
<accession>A0A0C9SWB2</accession>
<dbReference type="EMBL" id="KN832575">
    <property type="protein sequence ID" value="KII83595.1"/>
    <property type="molecule type" value="Genomic_DNA"/>
</dbReference>
<name>A0A0C9SWB2_PLICR</name>
<organism evidence="1 2">
    <name type="scientific">Plicaturopsis crispa FD-325 SS-3</name>
    <dbReference type="NCBI Taxonomy" id="944288"/>
    <lineage>
        <taxon>Eukaryota</taxon>
        <taxon>Fungi</taxon>
        <taxon>Dikarya</taxon>
        <taxon>Basidiomycota</taxon>
        <taxon>Agaricomycotina</taxon>
        <taxon>Agaricomycetes</taxon>
        <taxon>Agaricomycetidae</taxon>
        <taxon>Amylocorticiales</taxon>
        <taxon>Amylocorticiaceae</taxon>
        <taxon>Plicatura</taxon>
        <taxon>Plicaturopsis crispa</taxon>
    </lineage>
</organism>
<protein>
    <submittedName>
        <fullName evidence="1">Uncharacterized protein</fullName>
    </submittedName>
</protein>
<gene>
    <name evidence="1" type="ORF">PLICRDRAFT_47058</name>
</gene>
<dbReference type="Proteomes" id="UP000053263">
    <property type="component" value="Unassembled WGS sequence"/>
</dbReference>
<dbReference type="HOGENOM" id="CLU_2961851_0_0_1"/>
<dbReference type="AlphaFoldDB" id="A0A0C9SWB2"/>